<comment type="caution">
    <text evidence="1">The sequence shown here is derived from an EMBL/GenBank/DDBJ whole genome shotgun (WGS) entry which is preliminary data.</text>
</comment>
<sequence length="321" mass="35873">MWTLLMKRFARGHMSASQVQEIAKAAMDSGADRSDVRALARLGAYGNQSGNCHRDLTRAYFSDLAAPQPMDVLTNLRVRGDDGQFAEQEVNVSILCPHDWAQCLGAHDRLDEVAGSAADASEFWAVQDFSNNPQYKHSPYFQTLAREATAKLPKAVITVIAGDIEWFCQEFGFPYAMSNYPCAYCTSDNCTPPGPNPFTDFRRDAKWKATMLSHRDLRAKFKHILFDRVPGVSFYTLKLDCLHVLDLGVACHLYGNLMWEILEDELPGNREASTATLNKAITHAYNELSVPAAQRIPKLDATDIAKSNEVFPLLKHVKGRK</sequence>
<keyword evidence="2" id="KW-1185">Reference proteome</keyword>
<dbReference type="EMBL" id="CAUYUJ010014437">
    <property type="protein sequence ID" value="CAK0841204.1"/>
    <property type="molecule type" value="Genomic_DNA"/>
</dbReference>
<evidence type="ECO:0000313" key="2">
    <source>
        <dbReference type="Proteomes" id="UP001189429"/>
    </source>
</evidence>
<accession>A0ABN9T805</accession>
<protein>
    <submittedName>
        <fullName evidence="1">Uncharacterized protein</fullName>
    </submittedName>
</protein>
<organism evidence="1 2">
    <name type="scientific">Prorocentrum cordatum</name>
    <dbReference type="NCBI Taxonomy" id="2364126"/>
    <lineage>
        <taxon>Eukaryota</taxon>
        <taxon>Sar</taxon>
        <taxon>Alveolata</taxon>
        <taxon>Dinophyceae</taxon>
        <taxon>Prorocentrales</taxon>
        <taxon>Prorocentraceae</taxon>
        <taxon>Prorocentrum</taxon>
    </lineage>
</organism>
<dbReference type="Proteomes" id="UP001189429">
    <property type="component" value="Unassembled WGS sequence"/>
</dbReference>
<proteinExistence type="predicted"/>
<feature type="non-terminal residue" evidence="1">
    <location>
        <position position="321"/>
    </location>
</feature>
<gene>
    <name evidence="1" type="ORF">PCOR1329_LOCUS36473</name>
</gene>
<evidence type="ECO:0000313" key="1">
    <source>
        <dbReference type="EMBL" id="CAK0841204.1"/>
    </source>
</evidence>
<name>A0ABN9T805_9DINO</name>
<reference evidence="1" key="1">
    <citation type="submission" date="2023-10" db="EMBL/GenBank/DDBJ databases">
        <authorList>
            <person name="Chen Y."/>
            <person name="Shah S."/>
            <person name="Dougan E. K."/>
            <person name="Thang M."/>
            <person name="Chan C."/>
        </authorList>
    </citation>
    <scope>NUCLEOTIDE SEQUENCE [LARGE SCALE GENOMIC DNA]</scope>
</reference>